<keyword evidence="2" id="KW-1185">Reference proteome</keyword>
<dbReference type="EMBL" id="NESQ01000168">
    <property type="protein sequence ID" value="PUU76958.1"/>
    <property type="molecule type" value="Genomic_DNA"/>
</dbReference>
<gene>
    <name evidence="1" type="ORF">B9Z19DRAFT_205485</name>
</gene>
<evidence type="ECO:0000313" key="1">
    <source>
        <dbReference type="EMBL" id="PUU76958.1"/>
    </source>
</evidence>
<comment type="caution">
    <text evidence="1">The sequence shown here is derived from an EMBL/GenBank/DDBJ whole genome shotgun (WGS) entry which is preliminary data.</text>
</comment>
<sequence>MEFRSSYEQSLEVLSHIRSELTSRGGKYHTLYQCLIEDDTTEYRMGPALQKSIGACMSSLLAQYQTSLFLDYKERWRFTFLEMRTRIMDRGDLSLKYSWELLTLVNQFMSETEAGDFPGRFCENIYKILGAMARGKNSLNFYSPSVISLYEELTLSLIFLVRPYEFLVPDSWHRLYFRRWERKYRSPSVLERFRYKQCLAKVCLSFCEMVINIEGKTTDAALGRRSVTVIVVCLINLGTFFPRTREYAELWRKSQEVFRCARLNATGILGLRGDALIGRLSKVFLEYRGKDSIRLVSGYHGWVDSFAGIPLKGNRIKVVTSRPIEERKRHLWKPSRDQRTKQLNAAHILTAYWKLNRRRVLERMKEHRRYCAPRYKYAKNCCLLVDMGGDRNWMY</sequence>
<accession>A0A2T6ZN94</accession>
<dbReference type="Proteomes" id="UP000244722">
    <property type="component" value="Unassembled WGS sequence"/>
</dbReference>
<protein>
    <submittedName>
        <fullName evidence="1">Uncharacterized protein</fullName>
    </submittedName>
</protein>
<dbReference type="STRING" id="42251.A0A2T6ZN94"/>
<evidence type="ECO:0000313" key="2">
    <source>
        <dbReference type="Proteomes" id="UP000244722"/>
    </source>
</evidence>
<name>A0A2T6ZN94_TUBBO</name>
<organism evidence="1 2">
    <name type="scientific">Tuber borchii</name>
    <name type="common">White truffle</name>
    <dbReference type="NCBI Taxonomy" id="42251"/>
    <lineage>
        <taxon>Eukaryota</taxon>
        <taxon>Fungi</taxon>
        <taxon>Dikarya</taxon>
        <taxon>Ascomycota</taxon>
        <taxon>Pezizomycotina</taxon>
        <taxon>Pezizomycetes</taxon>
        <taxon>Pezizales</taxon>
        <taxon>Tuberaceae</taxon>
        <taxon>Tuber</taxon>
    </lineage>
</organism>
<dbReference type="OrthoDB" id="5448793at2759"/>
<proteinExistence type="predicted"/>
<dbReference type="AlphaFoldDB" id="A0A2T6ZN94"/>
<reference evidence="1 2" key="1">
    <citation type="submission" date="2017-04" db="EMBL/GenBank/DDBJ databases">
        <title>Draft genome sequence of Tuber borchii Vittad., a whitish edible truffle.</title>
        <authorList>
            <consortium name="DOE Joint Genome Institute"/>
            <person name="Murat C."/>
            <person name="Kuo A."/>
            <person name="Barry K.W."/>
            <person name="Clum A."/>
            <person name="Dockter R.B."/>
            <person name="Fauchery L."/>
            <person name="Iotti M."/>
            <person name="Kohler A."/>
            <person name="Labutti K."/>
            <person name="Lindquist E.A."/>
            <person name="Lipzen A."/>
            <person name="Ohm R.A."/>
            <person name="Wang M."/>
            <person name="Grigoriev I.V."/>
            <person name="Zambonelli A."/>
            <person name="Martin F.M."/>
        </authorList>
    </citation>
    <scope>NUCLEOTIDE SEQUENCE [LARGE SCALE GENOMIC DNA]</scope>
    <source>
        <strain evidence="1 2">Tbo3840</strain>
    </source>
</reference>